<name>A0A316YWB5_9BASI</name>
<dbReference type="AlphaFoldDB" id="A0A316YWB5"/>
<keyword evidence="3" id="KW-1185">Reference proteome</keyword>
<sequence length="183" mass="18658">MVSKLALVALVSTAAGLSLAQQSSQSTSSSPSPSSSSSSSQATSLTIEYYPGIPNTLDAEQVSAFSHASQLATSINQTAAFAQPSVSTTTDIRDNVISAVTACASGFLGVQQQGCCPGVVLSGTCYRTSTGSLASYQTYSGSYLSKNDKDGALVLEPPNLNTQMAYLVMSSLALFALGGAVFL</sequence>
<dbReference type="GeneID" id="37042413"/>
<evidence type="ECO:0000313" key="2">
    <source>
        <dbReference type="EMBL" id="PWN93422.1"/>
    </source>
</evidence>
<dbReference type="Proteomes" id="UP000245768">
    <property type="component" value="Unassembled WGS sequence"/>
</dbReference>
<protein>
    <submittedName>
        <fullName evidence="2">Uncharacterized protein</fullName>
    </submittedName>
</protein>
<dbReference type="RefSeq" id="XP_025380620.1">
    <property type="nucleotide sequence ID" value="XM_025520497.1"/>
</dbReference>
<organism evidence="2 3">
    <name type="scientific">Acaromyces ingoldii</name>
    <dbReference type="NCBI Taxonomy" id="215250"/>
    <lineage>
        <taxon>Eukaryota</taxon>
        <taxon>Fungi</taxon>
        <taxon>Dikarya</taxon>
        <taxon>Basidiomycota</taxon>
        <taxon>Ustilaginomycotina</taxon>
        <taxon>Exobasidiomycetes</taxon>
        <taxon>Exobasidiales</taxon>
        <taxon>Cryptobasidiaceae</taxon>
        <taxon>Acaromyces</taxon>
    </lineage>
</organism>
<evidence type="ECO:0000313" key="3">
    <source>
        <dbReference type="Proteomes" id="UP000245768"/>
    </source>
</evidence>
<feature type="chain" id="PRO_5016395619" evidence="1">
    <location>
        <begin position="21"/>
        <end position="183"/>
    </location>
</feature>
<reference evidence="2 3" key="1">
    <citation type="journal article" date="2018" name="Mol. Biol. Evol.">
        <title>Broad Genomic Sampling Reveals a Smut Pathogenic Ancestry of the Fungal Clade Ustilaginomycotina.</title>
        <authorList>
            <person name="Kijpornyongpan T."/>
            <person name="Mondo S.J."/>
            <person name="Barry K."/>
            <person name="Sandor L."/>
            <person name="Lee J."/>
            <person name="Lipzen A."/>
            <person name="Pangilinan J."/>
            <person name="LaButti K."/>
            <person name="Hainaut M."/>
            <person name="Henrissat B."/>
            <person name="Grigoriev I.V."/>
            <person name="Spatafora J.W."/>
            <person name="Aime M.C."/>
        </authorList>
    </citation>
    <scope>NUCLEOTIDE SEQUENCE [LARGE SCALE GENOMIC DNA]</scope>
    <source>
        <strain evidence="2 3">MCA 4198</strain>
    </source>
</reference>
<evidence type="ECO:0000256" key="1">
    <source>
        <dbReference type="SAM" id="SignalP"/>
    </source>
</evidence>
<dbReference type="EMBL" id="KZ819634">
    <property type="protein sequence ID" value="PWN93422.1"/>
    <property type="molecule type" value="Genomic_DNA"/>
</dbReference>
<feature type="signal peptide" evidence="1">
    <location>
        <begin position="1"/>
        <end position="20"/>
    </location>
</feature>
<dbReference type="InParanoid" id="A0A316YWB5"/>
<gene>
    <name evidence="2" type="ORF">FA10DRAFT_264074</name>
</gene>
<accession>A0A316YWB5</accession>
<keyword evidence="1" id="KW-0732">Signal</keyword>
<proteinExistence type="predicted"/>